<proteinExistence type="predicted"/>
<accession>A0A4C1ZY46</accession>
<keyword evidence="2" id="KW-1185">Reference proteome</keyword>
<evidence type="ECO:0000313" key="1">
    <source>
        <dbReference type="EMBL" id="GBP91964.1"/>
    </source>
</evidence>
<dbReference type="EMBL" id="BGZK01002227">
    <property type="protein sequence ID" value="GBP91964.1"/>
    <property type="molecule type" value="Genomic_DNA"/>
</dbReference>
<name>A0A4C1ZY46_EUMVA</name>
<gene>
    <name evidence="1" type="ORF">EVAR_66234_1</name>
</gene>
<comment type="caution">
    <text evidence="1">The sequence shown here is derived from an EMBL/GenBank/DDBJ whole genome shotgun (WGS) entry which is preliminary data.</text>
</comment>
<protein>
    <submittedName>
        <fullName evidence="1">Uncharacterized protein</fullName>
    </submittedName>
</protein>
<organism evidence="1 2">
    <name type="scientific">Eumeta variegata</name>
    <name type="common">Bagworm moth</name>
    <name type="synonym">Eumeta japonica</name>
    <dbReference type="NCBI Taxonomy" id="151549"/>
    <lineage>
        <taxon>Eukaryota</taxon>
        <taxon>Metazoa</taxon>
        <taxon>Ecdysozoa</taxon>
        <taxon>Arthropoda</taxon>
        <taxon>Hexapoda</taxon>
        <taxon>Insecta</taxon>
        <taxon>Pterygota</taxon>
        <taxon>Neoptera</taxon>
        <taxon>Endopterygota</taxon>
        <taxon>Lepidoptera</taxon>
        <taxon>Glossata</taxon>
        <taxon>Ditrysia</taxon>
        <taxon>Tineoidea</taxon>
        <taxon>Psychidae</taxon>
        <taxon>Oiketicinae</taxon>
        <taxon>Eumeta</taxon>
    </lineage>
</organism>
<evidence type="ECO:0000313" key="2">
    <source>
        <dbReference type="Proteomes" id="UP000299102"/>
    </source>
</evidence>
<sequence length="87" mass="10000">MRNNGSIHHSVYQLTASRTVKYGENSFEAIGRLFVCPDLLLSIEHRSGRREKRPEEGSHLGYPVVRGLLEVRRAEDHIFVPVLEFLL</sequence>
<dbReference type="Proteomes" id="UP000299102">
    <property type="component" value="Unassembled WGS sequence"/>
</dbReference>
<dbReference type="AlphaFoldDB" id="A0A4C1ZY46"/>
<reference evidence="1 2" key="1">
    <citation type="journal article" date="2019" name="Commun. Biol.">
        <title>The bagworm genome reveals a unique fibroin gene that provides high tensile strength.</title>
        <authorList>
            <person name="Kono N."/>
            <person name="Nakamura H."/>
            <person name="Ohtoshi R."/>
            <person name="Tomita M."/>
            <person name="Numata K."/>
            <person name="Arakawa K."/>
        </authorList>
    </citation>
    <scope>NUCLEOTIDE SEQUENCE [LARGE SCALE GENOMIC DNA]</scope>
</reference>